<feature type="compositionally biased region" description="Low complexity" evidence="1">
    <location>
        <begin position="47"/>
        <end position="66"/>
    </location>
</feature>
<feature type="region of interest" description="Disordered" evidence="1">
    <location>
        <begin position="1"/>
        <end position="288"/>
    </location>
</feature>
<sequence length="584" mass="62967">MTSRVQKGGATFKPVARPKGKNRETSTAPVRASVPPSQVKDARRGTPAASIAPDPSPAASSSNIASTTFEDIADLVSPPPSVPAESFRQFAPPAISSSGGATSNPIRTPATVIRTNAFSPSPFQSNQASQSSTSLVAPPTLPNPPASQLANPDPDLPDDDDLPPMPVPTAGVQPSAEPQANDEPAQSSGPQRRTRKKSATQQSEGEDTPEPRPRKRAKKSTVEATPSAEGEPSVAGKRKIRARKGRAQSPPENPLSGTADPGEDLDPTTVKMSDLCEDTGQGRVSTKVTVVMESHRDWKIRNREKKAQKIMEMELRKLGKDDEADEVGAPPVDPAEENASGGDAVAAALNSSTLQAINGGADDPEESDIIDESGQGFDYSQMFQSSQANVRVRIGPNGETIIDEQSLLVDRQEGNDDTSHYTHINESDHTKFTNSATYQRKGGRGHRWSAEETELFYHALGQFGENYEMISIMLPGRDRTACKNKFKAEDKRNPARITDFLKNRIPIDMKALEQRTGKDFSGPTPVIRTPQPFHPPTPAQVKERRHTTPPRANPGRKRSRSRTAGLEEGVEVLGSIDDIPMPDD</sequence>
<dbReference type="GO" id="GO:0070898">
    <property type="term" value="P:RNA polymerase III preinitiation complex assembly"/>
    <property type="evidence" value="ECO:0007669"/>
    <property type="project" value="TreeGrafter"/>
</dbReference>
<dbReference type="GO" id="GO:0000126">
    <property type="term" value="C:transcription factor TFIIIB complex"/>
    <property type="evidence" value="ECO:0007669"/>
    <property type="project" value="TreeGrafter"/>
</dbReference>
<feature type="compositionally biased region" description="Polar residues" evidence="1">
    <location>
        <begin position="95"/>
        <end position="106"/>
    </location>
</feature>
<feature type="compositionally biased region" description="Polar residues" evidence="1">
    <location>
        <begin position="113"/>
        <end position="135"/>
    </location>
</feature>
<feature type="region of interest" description="Disordered" evidence="1">
    <location>
        <begin position="516"/>
        <end position="584"/>
    </location>
</feature>
<dbReference type="InterPro" id="IPR039467">
    <property type="entry name" value="TFIIIB_B''_Myb"/>
</dbReference>
<reference evidence="3 4" key="1">
    <citation type="journal article" date="2019" name="Nat. Ecol. Evol.">
        <title>Megaphylogeny resolves global patterns of mushroom evolution.</title>
        <authorList>
            <person name="Varga T."/>
            <person name="Krizsan K."/>
            <person name="Foldi C."/>
            <person name="Dima B."/>
            <person name="Sanchez-Garcia M."/>
            <person name="Sanchez-Ramirez S."/>
            <person name="Szollosi G.J."/>
            <person name="Szarkandi J.G."/>
            <person name="Papp V."/>
            <person name="Albert L."/>
            <person name="Andreopoulos W."/>
            <person name="Angelini C."/>
            <person name="Antonin V."/>
            <person name="Barry K.W."/>
            <person name="Bougher N.L."/>
            <person name="Buchanan P."/>
            <person name="Buyck B."/>
            <person name="Bense V."/>
            <person name="Catcheside P."/>
            <person name="Chovatia M."/>
            <person name="Cooper J."/>
            <person name="Damon W."/>
            <person name="Desjardin D."/>
            <person name="Finy P."/>
            <person name="Geml J."/>
            <person name="Haridas S."/>
            <person name="Hughes K."/>
            <person name="Justo A."/>
            <person name="Karasinski D."/>
            <person name="Kautmanova I."/>
            <person name="Kiss B."/>
            <person name="Kocsube S."/>
            <person name="Kotiranta H."/>
            <person name="LaButti K.M."/>
            <person name="Lechner B.E."/>
            <person name="Liimatainen K."/>
            <person name="Lipzen A."/>
            <person name="Lukacs Z."/>
            <person name="Mihaltcheva S."/>
            <person name="Morgado L.N."/>
            <person name="Niskanen T."/>
            <person name="Noordeloos M.E."/>
            <person name="Ohm R.A."/>
            <person name="Ortiz-Santana B."/>
            <person name="Ovrebo C."/>
            <person name="Racz N."/>
            <person name="Riley R."/>
            <person name="Savchenko A."/>
            <person name="Shiryaev A."/>
            <person name="Soop K."/>
            <person name="Spirin V."/>
            <person name="Szebenyi C."/>
            <person name="Tomsovsky M."/>
            <person name="Tulloss R.E."/>
            <person name="Uehling J."/>
            <person name="Grigoriev I.V."/>
            <person name="Vagvolgyi C."/>
            <person name="Papp T."/>
            <person name="Martin F.M."/>
            <person name="Miettinen O."/>
            <person name="Hibbett D.S."/>
            <person name="Nagy L.G."/>
        </authorList>
    </citation>
    <scope>NUCLEOTIDE SEQUENCE [LARGE SCALE GENOMIC DNA]</scope>
    <source>
        <strain evidence="3 4">CBS 309.79</strain>
    </source>
</reference>
<dbReference type="PANTHER" id="PTHR22929:SF0">
    <property type="entry name" value="TRANSCRIPTION FACTOR TFIIIB COMPONENT B'' HOMOLOG"/>
    <property type="match status" value="1"/>
</dbReference>
<evidence type="ECO:0000313" key="4">
    <source>
        <dbReference type="Proteomes" id="UP000305067"/>
    </source>
</evidence>
<gene>
    <name evidence="3" type="ORF">BDV98DRAFT_570832</name>
</gene>
<organism evidence="3 4">
    <name type="scientific">Pterulicium gracile</name>
    <dbReference type="NCBI Taxonomy" id="1884261"/>
    <lineage>
        <taxon>Eukaryota</taxon>
        <taxon>Fungi</taxon>
        <taxon>Dikarya</taxon>
        <taxon>Basidiomycota</taxon>
        <taxon>Agaricomycotina</taxon>
        <taxon>Agaricomycetes</taxon>
        <taxon>Agaricomycetidae</taxon>
        <taxon>Agaricales</taxon>
        <taxon>Pleurotineae</taxon>
        <taxon>Pterulaceae</taxon>
        <taxon>Pterulicium</taxon>
    </lineage>
</organism>
<feature type="domain" description="Myb-like" evidence="2">
    <location>
        <begin position="444"/>
        <end position="492"/>
    </location>
</feature>
<dbReference type="AlphaFoldDB" id="A0A5C3QH23"/>
<protein>
    <recommendedName>
        <fullName evidence="2">Myb-like domain-containing protein</fullName>
    </recommendedName>
</protein>
<dbReference type="Proteomes" id="UP000305067">
    <property type="component" value="Unassembled WGS sequence"/>
</dbReference>
<dbReference type="InterPro" id="IPR009057">
    <property type="entry name" value="Homeodomain-like_sf"/>
</dbReference>
<dbReference type="Gene3D" id="1.10.10.60">
    <property type="entry name" value="Homeodomain-like"/>
    <property type="match status" value="1"/>
</dbReference>
<dbReference type="PANTHER" id="PTHR22929">
    <property type="entry name" value="RNA POLYMERASE III TRANSCRIPTION INITIATION FACTOR B"/>
    <property type="match status" value="1"/>
</dbReference>
<dbReference type="STRING" id="1884261.A0A5C3QH23"/>
<feature type="compositionally biased region" description="Basic residues" evidence="1">
    <location>
        <begin position="543"/>
        <end position="561"/>
    </location>
</feature>
<evidence type="ECO:0000259" key="2">
    <source>
        <dbReference type="SMART" id="SM00717"/>
    </source>
</evidence>
<dbReference type="OrthoDB" id="272624at2759"/>
<evidence type="ECO:0000256" key="1">
    <source>
        <dbReference type="SAM" id="MobiDB-lite"/>
    </source>
</evidence>
<proteinExistence type="predicted"/>
<dbReference type="Pfam" id="PF15963">
    <property type="entry name" value="Myb_DNA-bind_7"/>
    <property type="match status" value="1"/>
</dbReference>
<dbReference type="EMBL" id="ML178832">
    <property type="protein sequence ID" value="TFK99780.1"/>
    <property type="molecule type" value="Genomic_DNA"/>
</dbReference>
<dbReference type="InterPro" id="IPR001005">
    <property type="entry name" value="SANT/Myb"/>
</dbReference>
<dbReference type="SUPFAM" id="SSF46689">
    <property type="entry name" value="Homeodomain-like"/>
    <property type="match status" value="1"/>
</dbReference>
<feature type="compositionally biased region" description="Basic residues" evidence="1">
    <location>
        <begin position="236"/>
        <end position="246"/>
    </location>
</feature>
<dbReference type="CDD" id="cd00167">
    <property type="entry name" value="SANT"/>
    <property type="match status" value="1"/>
</dbReference>
<name>A0A5C3QH23_9AGAR</name>
<keyword evidence="4" id="KW-1185">Reference proteome</keyword>
<evidence type="ECO:0000313" key="3">
    <source>
        <dbReference type="EMBL" id="TFK99780.1"/>
    </source>
</evidence>
<feature type="region of interest" description="Disordered" evidence="1">
    <location>
        <begin position="319"/>
        <end position="339"/>
    </location>
</feature>
<accession>A0A5C3QH23</accession>
<dbReference type="GO" id="GO:0001156">
    <property type="term" value="F:TFIIIC-class transcription factor complex binding"/>
    <property type="evidence" value="ECO:0007669"/>
    <property type="project" value="TreeGrafter"/>
</dbReference>
<dbReference type="SMART" id="SM00717">
    <property type="entry name" value="SANT"/>
    <property type="match status" value="1"/>
</dbReference>
<feature type="non-terminal residue" evidence="3">
    <location>
        <position position="584"/>
    </location>
</feature>